<proteinExistence type="predicted"/>
<gene>
    <name evidence="2" type="ORF">GCM10010492_70030</name>
</gene>
<evidence type="ECO:0000313" key="3">
    <source>
        <dbReference type="Proteomes" id="UP001500416"/>
    </source>
</evidence>
<dbReference type="Proteomes" id="UP001500416">
    <property type="component" value="Unassembled WGS sequence"/>
</dbReference>
<feature type="compositionally biased region" description="Gly residues" evidence="1">
    <location>
        <begin position="10"/>
        <end position="20"/>
    </location>
</feature>
<dbReference type="EMBL" id="BAAABU010000028">
    <property type="protein sequence ID" value="GAA0259036.1"/>
    <property type="molecule type" value="Genomic_DNA"/>
</dbReference>
<organism evidence="2 3">
    <name type="scientific">Saccharothrix mutabilis subsp. mutabilis</name>
    <dbReference type="NCBI Taxonomy" id="66855"/>
    <lineage>
        <taxon>Bacteria</taxon>
        <taxon>Bacillati</taxon>
        <taxon>Actinomycetota</taxon>
        <taxon>Actinomycetes</taxon>
        <taxon>Pseudonocardiales</taxon>
        <taxon>Pseudonocardiaceae</taxon>
        <taxon>Saccharothrix</taxon>
    </lineage>
</organism>
<name>A0ABP3ED07_9PSEU</name>
<feature type="region of interest" description="Disordered" evidence="1">
    <location>
        <begin position="1"/>
        <end position="44"/>
    </location>
</feature>
<keyword evidence="3" id="KW-1185">Reference proteome</keyword>
<evidence type="ECO:0000313" key="2">
    <source>
        <dbReference type="EMBL" id="GAA0259036.1"/>
    </source>
</evidence>
<reference evidence="3" key="1">
    <citation type="journal article" date="2019" name="Int. J. Syst. Evol. Microbiol.">
        <title>The Global Catalogue of Microorganisms (GCM) 10K type strain sequencing project: providing services to taxonomists for standard genome sequencing and annotation.</title>
        <authorList>
            <consortium name="The Broad Institute Genomics Platform"/>
            <consortium name="The Broad Institute Genome Sequencing Center for Infectious Disease"/>
            <person name="Wu L."/>
            <person name="Ma J."/>
        </authorList>
    </citation>
    <scope>NUCLEOTIDE SEQUENCE [LARGE SCALE GENOMIC DNA]</scope>
    <source>
        <strain evidence="3">JCM 3380</strain>
    </source>
</reference>
<evidence type="ECO:0000256" key="1">
    <source>
        <dbReference type="SAM" id="MobiDB-lite"/>
    </source>
</evidence>
<comment type="caution">
    <text evidence="2">The sequence shown here is derived from an EMBL/GenBank/DDBJ whole genome shotgun (WGS) entry which is preliminary data.</text>
</comment>
<accession>A0ABP3ED07</accession>
<sequence length="147" mass="15941">MASDKLPPGTGRGARPGTSGGMIRSLTATTPHGVHLPCKRLEPPDHMMRSGAGTAMMHGGRFPTFKCPRPDLCTIHPSIPATPRLTTAELLSLNLSRLPADAGKRDSLMGRMSRLLNWGNVQGLTLGREVLPRPSLSRRPLFERRSD</sequence>
<protein>
    <submittedName>
        <fullName evidence="2">Uncharacterized protein</fullName>
    </submittedName>
</protein>